<feature type="domain" description="WW" evidence="2">
    <location>
        <begin position="174"/>
        <end position="208"/>
    </location>
</feature>
<gene>
    <name evidence="3" type="ORF">Slati_2048000</name>
</gene>
<feature type="compositionally biased region" description="Polar residues" evidence="1">
    <location>
        <begin position="884"/>
        <end position="897"/>
    </location>
</feature>
<dbReference type="InterPro" id="IPR001202">
    <property type="entry name" value="WW_dom"/>
</dbReference>
<dbReference type="CDD" id="cd00201">
    <property type="entry name" value="WW"/>
    <property type="match status" value="2"/>
</dbReference>
<feature type="compositionally biased region" description="Polar residues" evidence="1">
    <location>
        <begin position="53"/>
        <end position="63"/>
    </location>
</feature>
<dbReference type="Pfam" id="PF00397">
    <property type="entry name" value="WW"/>
    <property type="match status" value="2"/>
</dbReference>
<feature type="region of interest" description="Disordered" evidence="1">
    <location>
        <begin position="421"/>
        <end position="446"/>
    </location>
</feature>
<dbReference type="PANTHER" id="PTHR47852">
    <property type="entry name" value="OS06G0298400 PROTEIN"/>
    <property type="match status" value="1"/>
</dbReference>
<feature type="domain" description="WW" evidence="2">
    <location>
        <begin position="904"/>
        <end position="938"/>
    </location>
</feature>
<dbReference type="EMBL" id="JACGWN010000007">
    <property type="protein sequence ID" value="KAL0443253.1"/>
    <property type="molecule type" value="Genomic_DNA"/>
</dbReference>
<feature type="compositionally biased region" description="Pro residues" evidence="1">
    <location>
        <begin position="539"/>
        <end position="572"/>
    </location>
</feature>
<dbReference type="Gene3D" id="2.20.70.10">
    <property type="match status" value="2"/>
</dbReference>
<feature type="compositionally biased region" description="Acidic residues" evidence="1">
    <location>
        <begin position="70"/>
        <end position="79"/>
    </location>
</feature>
<protein>
    <recommendedName>
        <fullName evidence="2">WW domain-containing protein</fullName>
    </recommendedName>
</protein>
<accession>A0AAW2WPE9</accession>
<dbReference type="AlphaFoldDB" id="A0AAW2WPE9"/>
<dbReference type="SMART" id="SM00456">
    <property type="entry name" value="WW"/>
    <property type="match status" value="2"/>
</dbReference>
<reference evidence="3" key="2">
    <citation type="journal article" date="2024" name="Plant">
        <title>Genomic evolution and insights into agronomic trait innovations of Sesamum species.</title>
        <authorList>
            <person name="Miao H."/>
            <person name="Wang L."/>
            <person name="Qu L."/>
            <person name="Liu H."/>
            <person name="Sun Y."/>
            <person name="Le M."/>
            <person name="Wang Q."/>
            <person name="Wei S."/>
            <person name="Zheng Y."/>
            <person name="Lin W."/>
            <person name="Duan Y."/>
            <person name="Cao H."/>
            <person name="Xiong S."/>
            <person name="Wang X."/>
            <person name="Wei L."/>
            <person name="Li C."/>
            <person name="Ma Q."/>
            <person name="Ju M."/>
            <person name="Zhao R."/>
            <person name="Li G."/>
            <person name="Mu C."/>
            <person name="Tian Q."/>
            <person name="Mei H."/>
            <person name="Zhang T."/>
            <person name="Gao T."/>
            <person name="Zhang H."/>
        </authorList>
    </citation>
    <scope>NUCLEOTIDE SEQUENCE</scope>
    <source>
        <strain evidence="3">KEN1</strain>
    </source>
</reference>
<evidence type="ECO:0000256" key="1">
    <source>
        <dbReference type="SAM" id="MobiDB-lite"/>
    </source>
</evidence>
<sequence length="938" mass="101501">MGRRKERRLAAISAAGRRVKLDLFAEPSGDLGGSSAQEEVGGDGAKTHAELPSSPTSSGQQNPLLLLEQYSDEELDEGSNEGHNHAVAEDTSNDIDEEANSAAEKETEGSENNNGKEPTTRKADQPLMNDSSQDPLHKLEEGSIAEIDSDDLPRQTNKMEEATCLAAPDAHLVGDVSSGWKMVLHEESNQYYYWNTVTGETSWEVPDVLSQETGTTPVEKILDDNEGKMKALIGAQNSSVTLDMEEDDTRKLNLDSKVNCQSNDSVDQGTKTDGSNEGFKYDSVEDVEANRDANRSDETSLLISHSVENRSGADLSSQLIKCCESLLERLNSLKGLNCYPEGEDVKLKCTWEIQTRLTDIKALASHGSSLLPFWLHSEDQLKRLEAVVDGVIQCHSSTSLSGLEATLESSEDIGDGTELIQGRRRDKESNCEAHTDSAAAMGHVPSKPYSSIYPVNNVGGKNDMIETEKESELTPKPTLHSGEDVDMDVDMEVEDAPSIKSPHESASGAHFHVSTELSDPHYKLSDQESKVPGQVFAVPPPVEEWIPPPPPDNEPFPPPPPDDEPFPPPPPDEPPETSYPPSHLGSVQPVHPFQYSAQYTLSYPGSSLEYYGQPNLEIPGTTLYTHPEGGQVAVAHVPHYYEAAPNLYAVAPLVVNPAESTAYYGLQNESLNPVPLISGATQSSGTHSEAVPEILDSGTAGSLDSHTGAGSNLFLKNSANDVNPSHATVAPSEVHDAQPSIGDLATSSLTNGGSVSSTSDTTTSVSAAAAAAAAAAATSKAQSKVPRGKKRTVAVVSTLRSNKKVSSLVDKWKAAKEELHEEEEEPEDAYEILEKKRQREIEEWRAQQIASGEAKDNANFQPLGGDWRERVKRKRAEKMKKAEQSSSDAAADGNQQPDLGELSKGLPSGWQVYWDESSKQVYYGNVWTSETTWSRPTD</sequence>
<evidence type="ECO:0000313" key="3">
    <source>
        <dbReference type="EMBL" id="KAL0443253.1"/>
    </source>
</evidence>
<dbReference type="SUPFAM" id="SSF51045">
    <property type="entry name" value="WW domain"/>
    <property type="match status" value="2"/>
</dbReference>
<feature type="region of interest" description="Disordered" evidence="1">
    <location>
        <begin position="539"/>
        <end position="587"/>
    </location>
</feature>
<proteinExistence type="predicted"/>
<feature type="compositionally biased region" description="Polar residues" evidence="1">
    <location>
        <begin position="256"/>
        <end position="275"/>
    </location>
</feature>
<feature type="region of interest" description="Disordered" evidence="1">
    <location>
        <begin position="22"/>
        <end position="135"/>
    </location>
</feature>
<feature type="region of interest" description="Disordered" evidence="1">
    <location>
        <begin position="254"/>
        <end position="282"/>
    </location>
</feature>
<feature type="compositionally biased region" description="Basic and acidic residues" evidence="1">
    <location>
        <begin position="421"/>
        <end position="435"/>
    </location>
</feature>
<feature type="region of interest" description="Disordered" evidence="1">
    <location>
        <begin position="724"/>
        <end position="760"/>
    </location>
</feature>
<evidence type="ECO:0000259" key="2">
    <source>
        <dbReference type="PROSITE" id="PS50020"/>
    </source>
</evidence>
<comment type="caution">
    <text evidence="3">The sequence shown here is derived from an EMBL/GenBank/DDBJ whole genome shotgun (WGS) entry which is preliminary data.</text>
</comment>
<organism evidence="3">
    <name type="scientific">Sesamum latifolium</name>
    <dbReference type="NCBI Taxonomy" id="2727402"/>
    <lineage>
        <taxon>Eukaryota</taxon>
        <taxon>Viridiplantae</taxon>
        <taxon>Streptophyta</taxon>
        <taxon>Embryophyta</taxon>
        <taxon>Tracheophyta</taxon>
        <taxon>Spermatophyta</taxon>
        <taxon>Magnoliopsida</taxon>
        <taxon>eudicotyledons</taxon>
        <taxon>Gunneridae</taxon>
        <taxon>Pentapetalae</taxon>
        <taxon>asterids</taxon>
        <taxon>lamiids</taxon>
        <taxon>Lamiales</taxon>
        <taxon>Pedaliaceae</taxon>
        <taxon>Sesamum</taxon>
    </lineage>
</organism>
<feature type="region of interest" description="Disordered" evidence="1">
    <location>
        <begin position="848"/>
        <end position="907"/>
    </location>
</feature>
<reference evidence="3" key="1">
    <citation type="submission" date="2020-06" db="EMBL/GenBank/DDBJ databases">
        <authorList>
            <person name="Li T."/>
            <person name="Hu X."/>
            <person name="Zhang T."/>
            <person name="Song X."/>
            <person name="Zhang H."/>
            <person name="Dai N."/>
            <person name="Sheng W."/>
            <person name="Hou X."/>
            <person name="Wei L."/>
        </authorList>
    </citation>
    <scope>NUCLEOTIDE SEQUENCE</scope>
    <source>
        <strain evidence="3">KEN1</strain>
        <tissue evidence="3">Leaf</tissue>
    </source>
</reference>
<dbReference type="PROSITE" id="PS01159">
    <property type="entry name" value="WW_DOMAIN_1"/>
    <property type="match status" value="2"/>
</dbReference>
<dbReference type="PANTHER" id="PTHR47852:SF2">
    <property type="entry name" value="WW DOMAIN-CONTAINING PROTEIN"/>
    <property type="match status" value="1"/>
</dbReference>
<dbReference type="PROSITE" id="PS50020">
    <property type="entry name" value="WW_DOMAIN_2"/>
    <property type="match status" value="2"/>
</dbReference>
<name>A0AAW2WPE9_9LAMI</name>
<dbReference type="InterPro" id="IPR036020">
    <property type="entry name" value="WW_dom_sf"/>
</dbReference>